<dbReference type="HAMAP" id="MF_01197">
    <property type="entry name" value="SepF"/>
    <property type="match status" value="1"/>
</dbReference>
<evidence type="ECO:0000256" key="1">
    <source>
        <dbReference type="ARBA" id="ARBA00022618"/>
    </source>
</evidence>
<keyword evidence="8" id="KW-1185">Reference proteome</keyword>
<feature type="compositionally biased region" description="Basic and acidic residues" evidence="6">
    <location>
        <begin position="62"/>
        <end position="98"/>
    </location>
</feature>
<name>A0A927MET4_9ACTN</name>
<dbReference type="GO" id="GO:0000917">
    <property type="term" value="P:division septum assembly"/>
    <property type="evidence" value="ECO:0007669"/>
    <property type="project" value="UniProtKB-KW"/>
</dbReference>
<comment type="subunit">
    <text evidence="5">Homodimer. Interacts with FtsZ.</text>
</comment>
<evidence type="ECO:0000256" key="4">
    <source>
        <dbReference type="ARBA" id="ARBA00044936"/>
    </source>
</evidence>
<reference evidence="7" key="1">
    <citation type="submission" date="2020-10" db="EMBL/GenBank/DDBJ databases">
        <title>Sequencing the genomes of 1000 actinobacteria strains.</title>
        <authorList>
            <person name="Klenk H.-P."/>
        </authorList>
    </citation>
    <scope>NUCLEOTIDE SEQUENCE</scope>
    <source>
        <strain evidence="7">DSM 46832</strain>
    </source>
</reference>
<comment type="caution">
    <text evidence="7">The sequence shown here is derived from an EMBL/GenBank/DDBJ whole genome shotgun (WGS) entry which is preliminary data.</text>
</comment>
<sequence>MGALRKAGVWLGLVEEDDERAYDDGGYEKSGYRESRYRQRRYADEFADEDEEQDDPPPPRSRAGERTRLSERSAARTTDHDRSDGDRPERNERTERSSVRSISRPGNAEPSGALTYQTRDNLALAPQPQLRERAVPAEPEQRYQITTLHVTTYREGRTIGEHFRDGVPVIINLTEMDEADARRLVDFAAGLAFGLRGTIERVTNRVFLLSPANVQVTAEDKAKIAEGGFFSLS</sequence>
<dbReference type="GO" id="GO:0005737">
    <property type="term" value="C:cytoplasm"/>
    <property type="evidence" value="ECO:0007669"/>
    <property type="project" value="UniProtKB-SubCell"/>
</dbReference>
<dbReference type="PANTHER" id="PTHR35798:SF1">
    <property type="entry name" value="CELL DIVISION PROTEIN SEPF"/>
    <property type="match status" value="1"/>
</dbReference>
<keyword evidence="5" id="KW-0963">Cytoplasm</keyword>
<organism evidence="7 8">
    <name type="scientific">Plantactinospora soyae</name>
    <dbReference type="NCBI Taxonomy" id="1544732"/>
    <lineage>
        <taxon>Bacteria</taxon>
        <taxon>Bacillati</taxon>
        <taxon>Actinomycetota</taxon>
        <taxon>Actinomycetes</taxon>
        <taxon>Micromonosporales</taxon>
        <taxon>Micromonosporaceae</taxon>
        <taxon>Plantactinospora</taxon>
    </lineage>
</organism>
<evidence type="ECO:0000313" key="8">
    <source>
        <dbReference type="Proteomes" id="UP000649753"/>
    </source>
</evidence>
<proteinExistence type="inferred from homology"/>
<evidence type="ECO:0000256" key="2">
    <source>
        <dbReference type="ARBA" id="ARBA00023210"/>
    </source>
</evidence>
<feature type="region of interest" description="Disordered" evidence="6">
    <location>
        <begin position="15"/>
        <end position="116"/>
    </location>
</feature>
<protein>
    <recommendedName>
        <fullName evidence="5">Cell division protein SepF</fullName>
    </recommendedName>
</protein>
<dbReference type="RefSeq" id="WP_192771270.1">
    <property type="nucleotide sequence ID" value="NZ_JADBEB010000001.1"/>
</dbReference>
<evidence type="ECO:0000256" key="3">
    <source>
        <dbReference type="ARBA" id="ARBA00023306"/>
    </source>
</evidence>
<evidence type="ECO:0000313" key="7">
    <source>
        <dbReference type="EMBL" id="MBE1492350.1"/>
    </source>
</evidence>
<dbReference type="AlphaFoldDB" id="A0A927MET4"/>
<dbReference type="GO" id="GO:0043093">
    <property type="term" value="P:FtsZ-dependent cytokinesis"/>
    <property type="evidence" value="ECO:0007669"/>
    <property type="project" value="UniProtKB-UniRule"/>
</dbReference>
<comment type="similarity">
    <text evidence="5">Belongs to the SepF family.</text>
</comment>
<dbReference type="Proteomes" id="UP000649753">
    <property type="component" value="Unassembled WGS sequence"/>
</dbReference>
<dbReference type="EMBL" id="JADBEB010000001">
    <property type="protein sequence ID" value="MBE1492350.1"/>
    <property type="molecule type" value="Genomic_DNA"/>
</dbReference>
<gene>
    <name evidence="5" type="primary">sepF</name>
    <name evidence="7" type="ORF">H4W31_007988</name>
</gene>
<dbReference type="Gene3D" id="3.30.110.150">
    <property type="entry name" value="SepF-like protein"/>
    <property type="match status" value="1"/>
</dbReference>
<keyword evidence="1 5" id="KW-0132">Cell division</keyword>
<evidence type="ECO:0000256" key="6">
    <source>
        <dbReference type="SAM" id="MobiDB-lite"/>
    </source>
</evidence>
<dbReference type="Pfam" id="PF04472">
    <property type="entry name" value="SepF"/>
    <property type="match status" value="1"/>
</dbReference>
<accession>A0A927MET4</accession>
<keyword evidence="2 5" id="KW-0717">Septation</keyword>
<comment type="subcellular location">
    <subcellularLocation>
        <location evidence="5">Cytoplasm</location>
    </subcellularLocation>
    <text evidence="5">Localizes to the division site, in a FtsZ-dependent manner.</text>
</comment>
<evidence type="ECO:0000256" key="5">
    <source>
        <dbReference type="HAMAP-Rule" id="MF_01197"/>
    </source>
</evidence>
<feature type="compositionally biased region" description="Acidic residues" evidence="6">
    <location>
        <begin position="45"/>
        <end position="55"/>
    </location>
</feature>
<dbReference type="InterPro" id="IPR007561">
    <property type="entry name" value="Cell_div_SepF/SepF-rel"/>
</dbReference>
<feature type="compositionally biased region" description="Basic and acidic residues" evidence="6">
    <location>
        <begin position="22"/>
        <end position="44"/>
    </location>
</feature>
<dbReference type="InterPro" id="IPR023052">
    <property type="entry name" value="Cell_div_SepF"/>
</dbReference>
<dbReference type="InterPro" id="IPR038594">
    <property type="entry name" value="SepF-like_sf"/>
</dbReference>
<keyword evidence="3 5" id="KW-0131">Cell cycle</keyword>
<dbReference type="PANTHER" id="PTHR35798">
    <property type="entry name" value="CELL DIVISION PROTEIN SEPF"/>
    <property type="match status" value="1"/>
</dbReference>
<comment type="function">
    <text evidence="4 5">Cell division protein that is part of the divisome complex and is recruited early to the Z-ring. Probably stimulates Z-ring formation, perhaps through the cross-linking of FtsZ protofilaments. Its function overlaps with FtsA.</text>
</comment>